<sequence length="70" mass="8114">MKRCDHNLKETILLAERMIKLADKGDGDREDTGCGILYGMLRDSGYKIKRMAEDEKVKHIAKGWWDKKTC</sequence>
<dbReference type="AlphaFoldDB" id="A0A5K7ZX63"/>
<dbReference type="Proteomes" id="UP000425960">
    <property type="component" value="Chromosome"/>
</dbReference>
<protein>
    <submittedName>
        <fullName evidence="1">Uncharacterized protein</fullName>
    </submittedName>
</protein>
<accession>A0A5K7ZX63</accession>
<proteinExistence type="predicted"/>
<dbReference type="EMBL" id="AP021876">
    <property type="protein sequence ID" value="BBO84700.1"/>
    <property type="molecule type" value="Genomic_DNA"/>
</dbReference>
<evidence type="ECO:0000313" key="2">
    <source>
        <dbReference type="Proteomes" id="UP000425960"/>
    </source>
</evidence>
<reference evidence="1 2" key="1">
    <citation type="submission" date="2019-11" db="EMBL/GenBank/DDBJ databases">
        <title>Comparative genomics of hydrocarbon-degrading Desulfosarcina strains.</title>
        <authorList>
            <person name="Watanabe M."/>
            <person name="Kojima H."/>
            <person name="Fukui M."/>
        </authorList>
    </citation>
    <scope>NUCLEOTIDE SEQUENCE [LARGE SCALE GENOMIC DNA]</scope>
    <source>
        <strain evidence="1 2">28bB2T</strain>
    </source>
</reference>
<evidence type="ECO:0000313" key="1">
    <source>
        <dbReference type="EMBL" id="BBO84700.1"/>
    </source>
</evidence>
<organism evidence="1 2">
    <name type="scientific">Desulfosarcina ovata subsp. sediminis</name>
    <dbReference type="NCBI Taxonomy" id="885957"/>
    <lineage>
        <taxon>Bacteria</taxon>
        <taxon>Pseudomonadati</taxon>
        <taxon>Thermodesulfobacteriota</taxon>
        <taxon>Desulfobacteria</taxon>
        <taxon>Desulfobacterales</taxon>
        <taxon>Desulfosarcinaceae</taxon>
        <taxon>Desulfosarcina</taxon>
    </lineage>
</organism>
<name>A0A5K7ZX63_9BACT</name>
<dbReference type="RefSeq" id="WP_155312148.1">
    <property type="nucleotide sequence ID" value="NZ_AP021876.1"/>
</dbReference>
<dbReference type="KEGG" id="dov:DSCO28_52660"/>
<gene>
    <name evidence="1" type="ORF">DSCO28_52660</name>
</gene>